<dbReference type="Proteomes" id="UP000612855">
    <property type="component" value="Unassembled WGS sequence"/>
</dbReference>
<reference evidence="6" key="1">
    <citation type="journal article" date="2019" name="Int. J. Syst. Evol. Microbiol.">
        <title>The Global Catalogue of Microorganisms (GCM) 10K type strain sequencing project: providing services to taxonomists for standard genome sequencing and annotation.</title>
        <authorList>
            <consortium name="The Broad Institute Genomics Platform"/>
            <consortium name="The Broad Institute Genome Sequencing Center for Infectious Disease"/>
            <person name="Wu L."/>
            <person name="Ma J."/>
        </authorList>
    </citation>
    <scope>NUCLEOTIDE SEQUENCE [LARGE SCALE GENOMIC DNA]</scope>
    <source>
        <strain evidence="6">CGMCC 1.12664</strain>
    </source>
</reference>
<evidence type="ECO:0000256" key="1">
    <source>
        <dbReference type="SAM" id="Coils"/>
    </source>
</evidence>
<accession>A0A917ACP4</accession>
<dbReference type="EMBL" id="BMFJ01000002">
    <property type="protein sequence ID" value="GGE43118.1"/>
    <property type="molecule type" value="Genomic_DNA"/>
</dbReference>
<feature type="signal peptide" evidence="2">
    <location>
        <begin position="1"/>
        <end position="19"/>
    </location>
</feature>
<sequence>MRSHLLAVCLLSVPSLLLADDIAVESRVTAATVFPRGATLTRLAQFQVPAGRHQIIVPDMPDIDPSSLRLTAPGLTVGAIRYRDDFVPPRTESQTAAYDAAKAEVEARETALEAARDAQAAIQAEADSAKARIAFLDGIGQSDGLAQMPTDKLRELAQLIAEDGLAARREVQAAEMRVREAGQAVTDAQKALSEAMRALAALDTEKKDRAFLSIDVQSEGGAAGEMTLTYQVDDASWQPTYDVRLTTEGETALSMENGAYVRQETGEDWRGVALTLSTVRPSGQGVPGEVWPWLRRIVDPQRPEPIPLVRQSAKAALDAVAPMAEESFVVAESSFNGLAVTYRYPDAVNVANRADAVKIALGTLNFTPEVFARAVPLSDQTAYLAAAFTNTSGELILGGGSAQFYLDGTFVGQRYLDLIANGDKEELSFGPIEGIRLTRVVKDRQEGDRGVITRSSQEDELVVMTLRNLTAKTWDVRLQDRVPYSEQDDLRIAWEAAPAPTETDVDDKRGVLEWRFDMAPNTEQEVELSTSLNWPDGKVLQ</sequence>
<comment type="caution">
    <text evidence="5">The sequence shown here is derived from an EMBL/GenBank/DDBJ whole genome shotgun (WGS) entry which is preliminary data.</text>
</comment>
<evidence type="ECO:0000313" key="5">
    <source>
        <dbReference type="EMBL" id="GGE43118.1"/>
    </source>
</evidence>
<feature type="domain" description="DUF4139" evidence="3">
    <location>
        <begin position="227"/>
        <end position="535"/>
    </location>
</feature>
<evidence type="ECO:0000256" key="2">
    <source>
        <dbReference type="SAM" id="SignalP"/>
    </source>
</evidence>
<dbReference type="RefSeq" id="WP_188478927.1">
    <property type="nucleotide sequence ID" value="NZ_BMFJ01000002.1"/>
</dbReference>
<dbReference type="Pfam" id="PF13598">
    <property type="entry name" value="DUF4139"/>
    <property type="match status" value="1"/>
</dbReference>
<name>A0A917ACP4_9RHOB</name>
<evidence type="ECO:0008006" key="7">
    <source>
        <dbReference type="Google" id="ProtNLM"/>
    </source>
</evidence>
<evidence type="ECO:0000313" key="6">
    <source>
        <dbReference type="Proteomes" id="UP000612855"/>
    </source>
</evidence>
<dbReference type="PANTHER" id="PTHR31005">
    <property type="entry name" value="DUF4139 DOMAIN-CONTAINING PROTEIN"/>
    <property type="match status" value="1"/>
</dbReference>
<keyword evidence="6" id="KW-1185">Reference proteome</keyword>
<feature type="chain" id="PRO_5037087731" description="Mucoidy inhibitor MuiA family protein" evidence="2">
    <location>
        <begin position="20"/>
        <end position="541"/>
    </location>
</feature>
<dbReference type="AlphaFoldDB" id="A0A917ACP4"/>
<feature type="coiled-coil region" evidence="1">
    <location>
        <begin position="98"/>
        <end position="132"/>
    </location>
</feature>
<dbReference type="InterPro" id="IPR025554">
    <property type="entry name" value="DUF4140"/>
</dbReference>
<dbReference type="PANTHER" id="PTHR31005:SF8">
    <property type="entry name" value="DUF4139 DOMAIN-CONTAINING PROTEIN"/>
    <property type="match status" value="1"/>
</dbReference>
<dbReference type="InterPro" id="IPR053716">
    <property type="entry name" value="Flag_assembly_chemotaxis_eff"/>
</dbReference>
<gene>
    <name evidence="5" type="ORF">GCM10011360_33080</name>
</gene>
<dbReference type="InterPro" id="IPR011935">
    <property type="entry name" value="CHP02231"/>
</dbReference>
<keyword evidence="1" id="KW-0175">Coiled coil</keyword>
<proteinExistence type="predicted"/>
<dbReference type="Gene3D" id="1.10.287.1700">
    <property type="match status" value="1"/>
</dbReference>
<protein>
    <recommendedName>
        <fullName evidence="7">Mucoidy inhibitor MuiA family protein</fullName>
    </recommendedName>
</protein>
<keyword evidence="2" id="KW-0732">Signal</keyword>
<organism evidence="5 6">
    <name type="scientific">Primorskyibacter flagellatus</name>
    <dbReference type="NCBI Taxonomy" id="1387277"/>
    <lineage>
        <taxon>Bacteria</taxon>
        <taxon>Pseudomonadati</taxon>
        <taxon>Pseudomonadota</taxon>
        <taxon>Alphaproteobacteria</taxon>
        <taxon>Rhodobacterales</taxon>
        <taxon>Roseobacteraceae</taxon>
        <taxon>Primorskyibacter</taxon>
    </lineage>
</organism>
<feature type="domain" description="DUF4140" evidence="4">
    <location>
        <begin position="31"/>
        <end position="136"/>
    </location>
</feature>
<dbReference type="InterPro" id="IPR037291">
    <property type="entry name" value="DUF4139"/>
</dbReference>
<evidence type="ECO:0000259" key="3">
    <source>
        <dbReference type="Pfam" id="PF13598"/>
    </source>
</evidence>
<dbReference type="Pfam" id="PF13600">
    <property type="entry name" value="DUF4140"/>
    <property type="match status" value="1"/>
</dbReference>
<dbReference type="NCBIfam" id="TIGR02231">
    <property type="entry name" value="mucoidy inhibitor MuiA family protein"/>
    <property type="match status" value="1"/>
</dbReference>
<evidence type="ECO:0000259" key="4">
    <source>
        <dbReference type="Pfam" id="PF13600"/>
    </source>
</evidence>